<dbReference type="PANTHER" id="PTHR11364:SF27">
    <property type="entry name" value="SULFURTRANSFERASE"/>
    <property type="match status" value="1"/>
</dbReference>
<dbReference type="RefSeq" id="WP_114642008.1">
    <property type="nucleotide sequence ID" value="NZ_JAACIO010000008.1"/>
</dbReference>
<dbReference type="SUPFAM" id="SSF52821">
    <property type="entry name" value="Rhodanese/Cell cycle control phosphatase"/>
    <property type="match status" value="2"/>
</dbReference>
<comment type="caution">
    <text evidence="4">The sequence shown here is derived from an EMBL/GenBank/DDBJ whole genome shotgun (WGS) entry which is preliminary data.</text>
</comment>
<dbReference type="InterPro" id="IPR045078">
    <property type="entry name" value="TST/MPST-like"/>
</dbReference>
<dbReference type="Gene3D" id="3.40.250.10">
    <property type="entry name" value="Rhodanese-like domain"/>
    <property type="match status" value="2"/>
</dbReference>
<dbReference type="Proteomes" id="UP000263486">
    <property type="component" value="Unassembled WGS sequence"/>
</dbReference>
<dbReference type="SMART" id="SM00450">
    <property type="entry name" value="RHOD"/>
    <property type="match status" value="2"/>
</dbReference>
<keyword evidence="1" id="KW-0808">Transferase</keyword>
<evidence type="ECO:0000256" key="1">
    <source>
        <dbReference type="ARBA" id="ARBA00022679"/>
    </source>
</evidence>
<accession>A0ABX9KI84</accession>
<gene>
    <name evidence="4" type="ORF">DYH56_06240</name>
</gene>
<feature type="domain" description="Rhodanese" evidence="3">
    <location>
        <begin position="13"/>
        <end position="131"/>
    </location>
</feature>
<reference evidence="4 5" key="1">
    <citation type="submission" date="2018-08" db="EMBL/GenBank/DDBJ databases">
        <title>Draft genome sequence of Psychrilyobacter sp. strain SD5 isolated from Black Sea water.</title>
        <authorList>
            <person name="Yadav S."/>
            <person name="Villanueva L."/>
            <person name="Damste J.S.S."/>
        </authorList>
    </citation>
    <scope>NUCLEOTIDE SEQUENCE [LARGE SCALE GENOMIC DNA]</scope>
    <source>
        <strain evidence="4 5">SD5</strain>
    </source>
</reference>
<name>A0ABX9KI84_9FUSO</name>
<evidence type="ECO:0000256" key="2">
    <source>
        <dbReference type="ARBA" id="ARBA00022737"/>
    </source>
</evidence>
<keyword evidence="5" id="KW-1185">Reference proteome</keyword>
<dbReference type="Pfam" id="PF00581">
    <property type="entry name" value="Rhodanese"/>
    <property type="match status" value="2"/>
</dbReference>
<dbReference type="PANTHER" id="PTHR11364">
    <property type="entry name" value="THIOSULFATE SULFERTANSFERASE"/>
    <property type="match status" value="1"/>
</dbReference>
<dbReference type="CDD" id="cd01448">
    <property type="entry name" value="TST_Repeat_1"/>
    <property type="match status" value="1"/>
</dbReference>
<organism evidence="4 5">
    <name type="scientific">Psychrilyobacter piezotolerans</name>
    <dbReference type="NCBI Taxonomy" id="2293438"/>
    <lineage>
        <taxon>Bacteria</taxon>
        <taxon>Fusobacteriati</taxon>
        <taxon>Fusobacteriota</taxon>
        <taxon>Fusobacteriia</taxon>
        <taxon>Fusobacteriales</taxon>
        <taxon>Fusobacteriaceae</taxon>
        <taxon>Psychrilyobacter</taxon>
    </lineage>
</organism>
<protein>
    <submittedName>
        <fullName evidence="4">Sulfurtransferase</fullName>
    </submittedName>
</protein>
<sequence length="280" mass="32262">MNNFISVNRLKENLKEVVILDVRFDLHDKEYGQKKYKEEHIDGSFFIDLDRDLAGVKKEHGGSRPLPEMGEFIEKIERLGITKDSSIVVYDEEMVTAARAFWMFKYIGHEDIKILDGGYAQWVKEGGRVTEEETPLPENSRYDFEIQNDIYAEINEVKEGILDKDISLVECRSHERYLGLNEPFYSKPGHIPTALCIDSKSLLKDGKVRSIDELKEIFRRLDKYKNIVFSCGSGVNASLDYAVYSEFFSNGKVYIGSYSDWTSYSENPIETKNENSIISN</sequence>
<proteinExistence type="predicted"/>
<dbReference type="InterPro" id="IPR036873">
    <property type="entry name" value="Rhodanese-like_dom_sf"/>
</dbReference>
<evidence type="ECO:0000313" key="5">
    <source>
        <dbReference type="Proteomes" id="UP000263486"/>
    </source>
</evidence>
<dbReference type="EMBL" id="QUAJ01000008">
    <property type="protein sequence ID" value="REI41740.1"/>
    <property type="molecule type" value="Genomic_DNA"/>
</dbReference>
<keyword evidence="2" id="KW-0677">Repeat</keyword>
<dbReference type="PROSITE" id="PS50206">
    <property type="entry name" value="RHODANESE_3"/>
    <property type="match status" value="2"/>
</dbReference>
<feature type="domain" description="Rhodanese" evidence="3">
    <location>
        <begin position="162"/>
        <end position="270"/>
    </location>
</feature>
<evidence type="ECO:0000313" key="4">
    <source>
        <dbReference type="EMBL" id="REI41740.1"/>
    </source>
</evidence>
<dbReference type="InterPro" id="IPR001763">
    <property type="entry name" value="Rhodanese-like_dom"/>
</dbReference>
<evidence type="ECO:0000259" key="3">
    <source>
        <dbReference type="PROSITE" id="PS50206"/>
    </source>
</evidence>